<dbReference type="AlphaFoldDB" id="A0A8J6AGG1"/>
<sequence>HDGHQWVSSLVEKRPTDGREKLGHPHLTLRRNHSSLRRLDPHSGFLLFPRREDWEMDLMTIKNGSLCFSQEQWWSLNLLRLLWRIWHAGEVWDSGLRFPVPKLDLLPQKKGKVNGSLTPRT</sequence>
<comment type="caution">
    <text evidence="1">The sequence shown here is derived from an EMBL/GenBank/DDBJ whole genome shotgun (WGS) entry which is preliminary data.</text>
</comment>
<gene>
    <name evidence="1" type="ORF">J0S82_011620</name>
</gene>
<reference evidence="1" key="1">
    <citation type="journal article" date="2021" name="Evol. Appl.">
        <title>The genome of the Pyrenean desman and the effects of bottlenecks and inbreeding on the genomic landscape of an endangered species.</title>
        <authorList>
            <person name="Escoda L."/>
            <person name="Castresana J."/>
        </authorList>
    </citation>
    <scope>NUCLEOTIDE SEQUENCE</scope>
    <source>
        <strain evidence="1">IBE-C5619</strain>
    </source>
</reference>
<organism evidence="1 2">
    <name type="scientific">Galemys pyrenaicus</name>
    <name type="common">Iberian desman</name>
    <name type="synonym">Pyrenean desman</name>
    <dbReference type="NCBI Taxonomy" id="202257"/>
    <lineage>
        <taxon>Eukaryota</taxon>
        <taxon>Metazoa</taxon>
        <taxon>Chordata</taxon>
        <taxon>Craniata</taxon>
        <taxon>Vertebrata</taxon>
        <taxon>Euteleostomi</taxon>
        <taxon>Mammalia</taxon>
        <taxon>Eutheria</taxon>
        <taxon>Laurasiatheria</taxon>
        <taxon>Eulipotyphla</taxon>
        <taxon>Talpidae</taxon>
        <taxon>Galemys</taxon>
    </lineage>
</organism>
<proteinExistence type="predicted"/>
<dbReference type="EMBL" id="JAGFMF010011668">
    <property type="protein sequence ID" value="KAG8516760.1"/>
    <property type="molecule type" value="Genomic_DNA"/>
</dbReference>
<evidence type="ECO:0000313" key="2">
    <source>
        <dbReference type="Proteomes" id="UP000700334"/>
    </source>
</evidence>
<evidence type="ECO:0000313" key="1">
    <source>
        <dbReference type="EMBL" id="KAG8516760.1"/>
    </source>
</evidence>
<keyword evidence="2" id="KW-1185">Reference proteome</keyword>
<name>A0A8J6AGG1_GALPY</name>
<accession>A0A8J6AGG1</accession>
<protein>
    <submittedName>
        <fullName evidence="1">Uncharacterized protein</fullName>
    </submittedName>
</protein>
<dbReference type="Proteomes" id="UP000700334">
    <property type="component" value="Unassembled WGS sequence"/>
</dbReference>
<feature type="non-terminal residue" evidence="1">
    <location>
        <position position="1"/>
    </location>
</feature>